<evidence type="ECO:0000313" key="4">
    <source>
        <dbReference type="EMBL" id="KPN64891.1"/>
    </source>
</evidence>
<accession>A0A0N8IC46</accession>
<gene>
    <name evidence="4" type="ORF">AKJ29_06615</name>
</gene>
<dbReference type="InterPro" id="IPR011723">
    <property type="entry name" value="Znf/thioredoxin_put"/>
</dbReference>
<feature type="region of interest" description="Disordered" evidence="1">
    <location>
        <begin position="65"/>
        <end position="198"/>
    </location>
</feature>
<dbReference type="Proteomes" id="UP000050471">
    <property type="component" value="Unassembled WGS sequence"/>
</dbReference>
<evidence type="ECO:0000259" key="3">
    <source>
        <dbReference type="Pfam" id="PF13717"/>
    </source>
</evidence>
<comment type="caution">
    <text evidence="4">The sequence shown here is derived from an EMBL/GenBank/DDBJ whole genome shotgun (WGS) entry which is preliminary data.</text>
</comment>
<feature type="domain" description="Zinc finger/thioredoxin putative" evidence="3">
    <location>
        <begin position="1"/>
        <end position="36"/>
    </location>
</feature>
<dbReference type="STRING" id="154981.AKJ29_06615"/>
<keyword evidence="2" id="KW-1133">Transmembrane helix</keyword>
<keyword evidence="5" id="KW-1185">Reference proteome</keyword>
<evidence type="ECO:0000313" key="5">
    <source>
        <dbReference type="Proteomes" id="UP000050471"/>
    </source>
</evidence>
<dbReference type="AlphaFoldDB" id="A0A0N8IC46"/>
<feature type="compositionally biased region" description="Basic and acidic residues" evidence="1">
    <location>
        <begin position="102"/>
        <end position="116"/>
    </location>
</feature>
<dbReference type="Pfam" id="PF13717">
    <property type="entry name" value="Zn_ribbon_4"/>
    <property type="match status" value="1"/>
</dbReference>
<protein>
    <recommendedName>
        <fullName evidence="3">Zinc finger/thioredoxin putative domain-containing protein</fullName>
    </recommendedName>
</protein>
<evidence type="ECO:0000256" key="1">
    <source>
        <dbReference type="SAM" id="MobiDB-lite"/>
    </source>
</evidence>
<dbReference type="OrthoDB" id="7159357at2"/>
<organism evidence="4 5">
    <name type="scientific">Aliiroseovarius crassostreae</name>
    <dbReference type="NCBI Taxonomy" id="154981"/>
    <lineage>
        <taxon>Bacteria</taxon>
        <taxon>Pseudomonadati</taxon>
        <taxon>Pseudomonadota</taxon>
        <taxon>Alphaproteobacteria</taxon>
        <taxon>Rhodobacterales</taxon>
        <taxon>Paracoccaceae</taxon>
        <taxon>Aliiroseovarius</taxon>
    </lineage>
</organism>
<feature type="compositionally biased region" description="Basic and acidic residues" evidence="1">
    <location>
        <begin position="133"/>
        <end position="149"/>
    </location>
</feature>
<feature type="transmembrane region" description="Helical" evidence="2">
    <location>
        <begin position="204"/>
        <end position="222"/>
    </location>
</feature>
<keyword evidence="2" id="KW-0472">Membrane</keyword>
<sequence length="267" mass="29684">MRLVCPNCGAQYEVDDRVMPETGRDVQCSACGHAWFQRGAQMPEDTAEAIMDPAVIEAEEILQEEEPEQELVSDPTSDHSAAEETPPRRSLSPDVQTILQEEAQRELEARQSHQEQIETQTEMGLEEFDEEEAQRQSIRERMARLRGADDDFEATQALTEGRGRDLLPDIEEINSTLDAQQGDGIEQEGSDPATSKTRSGYRKGFMLSVGLALILLLLYAYAPTLAEAVPQLDPLLDSYVSAVDWGRLAIRSFFEGVILKLQGANSL</sequence>
<dbReference type="RefSeq" id="WP_055187370.1">
    <property type="nucleotide sequence ID" value="NZ_FPBS01000008.1"/>
</dbReference>
<keyword evidence="2" id="KW-0812">Transmembrane</keyword>
<proteinExistence type="predicted"/>
<evidence type="ECO:0000256" key="2">
    <source>
        <dbReference type="SAM" id="Phobius"/>
    </source>
</evidence>
<reference evidence="4 5" key="1">
    <citation type="submission" date="2015-09" db="EMBL/GenBank/DDBJ databases">
        <title>Draft genome sequence of Aliiroseovarius crassostreae CV919-312TSm, the causative agent of Roseovarius Oyster Disease (formerly Juvenile Oyster Disease).</title>
        <authorList>
            <person name="Kessner L."/>
            <person name="Spinard E."/>
            <person name="Nelson D."/>
        </authorList>
    </citation>
    <scope>NUCLEOTIDE SEQUENCE [LARGE SCALE GENOMIC DNA]</scope>
    <source>
        <strain evidence="4 5">CV919-312</strain>
    </source>
</reference>
<dbReference type="NCBIfam" id="TIGR02098">
    <property type="entry name" value="MJ0042_CXXC"/>
    <property type="match status" value="1"/>
</dbReference>
<dbReference type="EMBL" id="LKBA01000001">
    <property type="protein sequence ID" value="KPN64891.1"/>
    <property type="molecule type" value="Genomic_DNA"/>
</dbReference>
<feature type="compositionally biased region" description="Basic and acidic residues" evidence="1">
    <location>
        <begin position="76"/>
        <end position="87"/>
    </location>
</feature>
<name>A0A0N8IC46_9RHOB</name>